<dbReference type="PROSITE" id="PS50110">
    <property type="entry name" value="RESPONSE_REGULATORY"/>
    <property type="match status" value="1"/>
</dbReference>
<feature type="modified residue" description="4-aspartylphosphate" evidence="7">
    <location>
        <position position="378"/>
    </location>
</feature>
<evidence type="ECO:0000256" key="6">
    <source>
        <dbReference type="ARBA" id="ARBA00024867"/>
    </source>
</evidence>
<keyword evidence="5" id="KW-0408">Iron</keyword>
<dbReference type="Gene3D" id="1.20.120.50">
    <property type="entry name" value="Hemerythrin-like"/>
    <property type="match status" value="1"/>
</dbReference>
<dbReference type="Pfam" id="PF00072">
    <property type="entry name" value="Response_reg"/>
    <property type="match status" value="1"/>
</dbReference>
<dbReference type="InterPro" id="IPR016131">
    <property type="entry name" value="Haemerythrin_Fe_BS"/>
</dbReference>
<dbReference type="CDD" id="cd00156">
    <property type="entry name" value="REC"/>
    <property type="match status" value="1"/>
</dbReference>
<dbReference type="Gene3D" id="3.40.50.2300">
    <property type="match status" value="1"/>
</dbReference>
<evidence type="ECO:0000313" key="10">
    <source>
        <dbReference type="Proteomes" id="UP000274920"/>
    </source>
</evidence>
<keyword evidence="3 7" id="KW-0597">Phosphoprotein</keyword>
<dbReference type="CDD" id="cd12107">
    <property type="entry name" value="Hemerythrin"/>
    <property type="match status" value="1"/>
</dbReference>
<dbReference type="PANTHER" id="PTHR44591:SF3">
    <property type="entry name" value="RESPONSE REGULATORY DOMAIN-CONTAINING PROTEIN"/>
    <property type="match status" value="1"/>
</dbReference>
<dbReference type="PROSITE" id="PS00550">
    <property type="entry name" value="HEMERYTHRINS"/>
    <property type="match status" value="1"/>
</dbReference>
<evidence type="ECO:0000313" key="9">
    <source>
        <dbReference type="EMBL" id="RRK30766.1"/>
    </source>
</evidence>
<dbReference type="InterPro" id="IPR050595">
    <property type="entry name" value="Bact_response_regulator"/>
</dbReference>
<dbReference type="NCBIfam" id="TIGR02481">
    <property type="entry name" value="hemeryth_dom"/>
    <property type="match status" value="1"/>
</dbReference>
<dbReference type="RefSeq" id="WP_125126560.1">
    <property type="nucleotide sequence ID" value="NZ_RHJS01000002.1"/>
</dbReference>
<dbReference type="Proteomes" id="UP000274920">
    <property type="component" value="Unassembled WGS sequence"/>
</dbReference>
<keyword evidence="4" id="KW-0479">Metal-binding</keyword>
<dbReference type="InterPro" id="IPR012312">
    <property type="entry name" value="Hemerythrin-like"/>
</dbReference>
<dbReference type="SMART" id="SM00448">
    <property type="entry name" value="REC"/>
    <property type="match status" value="1"/>
</dbReference>
<dbReference type="EMBL" id="RHJS01000002">
    <property type="protein sequence ID" value="RRK30766.1"/>
    <property type="molecule type" value="Genomic_DNA"/>
</dbReference>
<evidence type="ECO:0000259" key="8">
    <source>
        <dbReference type="PROSITE" id="PS50110"/>
    </source>
</evidence>
<dbReference type="AlphaFoldDB" id="A0A3R8JL43"/>
<evidence type="ECO:0000256" key="7">
    <source>
        <dbReference type="PROSITE-ProRule" id="PRU00169"/>
    </source>
</evidence>
<accession>A0A3R8JL43</accession>
<dbReference type="InterPro" id="IPR035938">
    <property type="entry name" value="Hemerythrin-like_sf"/>
</dbReference>
<feature type="domain" description="Response regulatory" evidence="8">
    <location>
        <begin position="330"/>
        <end position="445"/>
    </location>
</feature>
<comment type="caution">
    <text evidence="9">The sequence shown here is derived from an EMBL/GenBank/DDBJ whole genome shotgun (WGS) entry which is preliminary data.</text>
</comment>
<organism evidence="9 10">
    <name type="scientific">Schaedlerella arabinosiphila</name>
    <dbReference type="NCBI Taxonomy" id="2044587"/>
    <lineage>
        <taxon>Bacteria</taxon>
        <taxon>Bacillati</taxon>
        <taxon>Bacillota</taxon>
        <taxon>Clostridia</taxon>
        <taxon>Lachnospirales</taxon>
        <taxon>Lachnospiraceae</taxon>
        <taxon>Schaedlerella</taxon>
    </lineage>
</organism>
<gene>
    <name evidence="9" type="ORF">EBB54_04775</name>
</gene>
<evidence type="ECO:0000256" key="3">
    <source>
        <dbReference type="ARBA" id="ARBA00022553"/>
    </source>
</evidence>
<proteinExistence type="inferred from homology"/>
<dbReference type="Pfam" id="PF01814">
    <property type="entry name" value="Hemerythrin"/>
    <property type="match status" value="1"/>
</dbReference>
<sequence>MENQLVWKDEYSIGVDTIDKEHKRLFKIINKLFAFSEEEKKSQWACQEGIKFFKDHAMKHFAEEEKYMASIDYKDIQTHKHIHAAFRQKTLPALEEELEQSDFSPEAVDHFLGVCAGWLIGHTLTEDRAITGESSSKWGELLPSDQVNALEKTIVQLIYDMFQLESRAISEVYGGEKFGRGIYYRLVYGTRQDEKWEIVLVFEEKLLINTVGKVLGLQTNKLDSMLINAARYTAQQFVGRIREHLPDADLEEMQEENLLTYEQFQKLFEKEQPQVSLLFDTGAGYFAFCAIAPHLLENGVGNAISSDNAIAEIEEYLTQHEASKAAQKPKILVIDDSLTIRQGMKQLLEENYEISMATSGLAAIRSITLDRPDLVLLDYEMPVCDGRQVLEMIRSDETLTDLPVFFLTGRVDPESVKKVIPLKPEGYLSKYLKPEEIKSNIDKFFERKNG</sequence>
<dbReference type="SUPFAM" id="SSF52172">
    <property type="entry name" value="CheY-like"/>
    <property type="match status" value="1"/>
</dbReference>
<comment type="function">
    <text evidence="6">May play the central regulatory role in sporulation. It may be an element of the effector pathway responsible for the activation of sporulation genes in response to nutritional stress. Spo0A may act in concert with spo0H (a sigma factor) to control the expression of some genes that are critical to the sporulation process.</text>
</comment>
<reference evidence="9" key="1">
    <citation type="submission" date="2018-10" db="EMBL/GenBank/DDBJ databases">
        <title>Schaedlerella arabinophila gen. nov. sp. nov., isolated from the mouse intestinal tract and comparative analysis with the genome of the closely related altered Schaedler flora strain ASF502.</title>
        <authorList>
            <person name="Miyake S."/>
            <person name="Soh M."/>
            <person name="Seedorf H."/>
        </authorList>
    </citation>
    <scope>NUCLEOTIDE SEQUENCE [LARGE SCALE GENOMIC DNA]</scope>
    <source>
        <strain evidence="9">DSM 106076</strain>
    </source>
</reference>
<dbReference type="GO" id="GO:0000160">
    <property type="term" value="P:phosphorelay signal transduction system"/>
    <property type="evidence" value="ECO:0007669"/>
    <property type="project" value="InterPro"/>
</dbReference>
<protein>
    <recommendedName>
        <fullName evidence="2">Stage 0 sporulation protein A homolog</fullName>
    </recommendedName>
</protein>
<evidence type="ECO:0000256" key="1">
    <source>
        <dbReference type="ARBA" id="ARBA00010587"/>
    </source>
</evidence>
<dbReference type="SUPFAM" id="SSF47188">
    <property type="entry name" value="Hemerythrin-like"/>
    <property type="match status" value="1"/>
</dbReference>
<evidence type="ECO:0000256" key="2">
    <source>
        <dbReference type="ARBA" id="ARBA00018672"/>
    </source>
</evidence>
<evidence type="ECO:0000256" key="5">
    <source>
        <dbReference type="ARBA" id="ARBA00023004"/>
    </source>
</evidence>
<dbReference type="PANTHER" id="PTHR44591">
    <property type="entry name" value="STRESS RESPONSE REGULATOR PROTEIN 1"/>
    <property type="match status" value="1"/>
</dbReference>
<dbReference type="InterPro" id="IPR011006">
    <property type="entry name" value="CheY-like_superfamily"/>
</dbReference>
<evidence type="ECO:0000256" key="4">
    <source>
        <dbReference type="ARBA" id="ARBA00022723"/>
    </source>
</evidence>
<dbReference type="GO" id="GO:0046872">
    <property type="term" value="F:metal ion binding"/>
    <property type="evidence" value="ECO:0007669"/>
    <property type="project" value="UniProtKB-KW"/>
</dbReference>
<comment type="similarity">
    <text evidence="1">Belongs to the hemerythrin family.</text>
</comment>
<name>A0A3R8JL43_9FIRM</name>
<keyword evidence="10" id="KW-1185">Reference proteome</keyword>
<dbReference type="InterPro" id="IPR001789">
    <property type="entry name" value="Sig_transdc_resp-reg_receiver"/>
</dbReference>
<dbReference type="InterPro" id="IPR012827">
    <property type="entry name" value="Hemerythrin_metal-bd"/>
</dbReference>